<dbReference type="Pfam" id="PF11740">
    <property type="entry name" value="KfrA_N"/>
    <property type="match status" value="1"/>
</dbReference>
<feature type="domain" description="KfrA N-terminal DNA-binding" evidence="2">
    <location>
        <begin position="18"/>
        <end position="140"/>
    </location>
</feature>
<organism evidence="3 4">
    <name type="scientific">Variovorax ginsengisoli</name>
    <dbReference type="NCBI Taxonomy" id="363844"/>
    <lineage>
        <taxon>Bacteria</taxon>
        <taxon>Pseudomonadati</taxon>
        <taxon>Pseudomonadota</taxon>
        <taxon>Betaproteobacteria</taxon>
        <taxon>Burkholderiales</taxon>
        <taxon>Comamonadaceae</taxon>
        <taxon>Variovorax</taxon>
    </lineage>
</organism>
<gene>
    <name evidence="3" type="ORF">Q2T77_38380</name>
</gene>
<evidence type="ECO:0000313" key="3">
    <source>
        <dbReference type="EMBL" id="MDO1538101.1"/>
    </source>
</evidence>
<dbReference type="GO" id="GO:0003677">
    <property type="term" value="F:DNA binding"/>
    <property type="evidence" value="ECO:0007669"/>
    <property type="project" value="UniProtKB-KW"/>
</dbReference>
<name>A0ABT8SKJ3_9BURK</name>
<keyword evidence="1" id="KW-0175">Coiled coil</keyword>
<evidence type="ECO:0000313" key="4">
    <source>
        <dbReference type="Proteomes" id="UP001169027"/>
    </source>
</evidence>
<proteinExistence type="predicted"/>
<feature type="coiled-coil region" evidence="1">
    <location>
        <begin position="148"/>
        <end position="218"/>
    </location>
</feature>
<dbReference type="InterPro" id="IPR021104">
    <property type="entry name" value="KfrA_DNA-bd_N"/>
</dbReference>
<accession>A0ABT8SKJ3</accession>
<sequence length="389" mass="43196">MSPWCNIHPIRSGRGIQEAQVWEAADLLLHEGLRPTIERVRQKIGSGSPNTVSPMLERWFATLGKRLDGHGANLADGEAHQLPLAVVQAAKLFWESARREADQVQVQKTEAARREIELQRGALAQKEADLQQRETSFEQARVALDEALASSRQAVTAMEAQMHAQQQESARLLSDSEAEVRRLRKALEEAVASKEALREKAAMEIGAAHRDAREAEQRHVAHERRLLADVDRERVAARQATADLAKEQKARAADLEAARGVQAAAKQALQVEKAAHSDAAAERSRQQQEMRVELATLRERAAGAEHRAADLTAQLQRQQRQAEREIAQLRESHAATAAALRQLEAHARDRQAASLARPKKSTCVFQGIVDARFRRSWTSFQMNVDAVSG</sequence>
<keyword evidence="4" id="KW-1185">Reference proteome</keyword>
<dbReference type="Proteomes" id="UP001169027">
    <property type="component" value="Unassembled WGS sequence"/>
</dbReference>
<evidence type="ECO:0000259" key="2">
    <source>
        <dbReference type="Pfam" id="PF11740"/>
    </source>
</evidence>
<protein>
    <submittedName>
        <fullName evidence="3">DNA-binding protein</fullName>
    </submittedName>
</protein>
<keyword evidence="3" id="KW-0238">DNA-binding</keyword>
<dbReference type="EMBL" id="JAUKVY010000068">
    <property type="protein sequence ID" value="MDO1538101.1"/>
    <property type="molecule type" value="Genomic_DNA"/>
</dbReference>
<comment type="caution">
    <text evidence="3">The sequence shown here is derived from an EMBL/GenBank/DDBJ whole genome shotgun (WGS) entry which is preliminary data.</text>
</comment>
<evidence type="ECO:0000256" key="1">
    <source>
        <dbReference type="SAM" id="Coils"/>
    </source>
</evidence>
<reference evidence="3" key="1">
    <citation type="submission" date="2023-06" db="EMBL/GenBank/DDBJ databases">
        <authorList>
            <person name="Jiang Y."/>
            <person name="Liu Q."/>
        </authorList>
    </citation>
    <scope>NUCLEOTIDE SEQUENCE</scope>
    <source>
        <strain evidence="3">CGMCC 1.12090</strain>
    </source>
</reference>
<feature type="coiled-coil region" evidence="1">
    <location>
        <begin position="287"/>
        <end position="332"/>
    </location>
</feature>